<dbReference type="EMBL" id="JAGFMF010011663">
    <property type="protein sequence ID" value="KAG8516880.1"/>
    <property type="molecule type" value="Genomic_DNA"/>
</dbReference>
<keyword evidence="3" id="KW-1185">Reference proteome</keyword>
<dbReference type="Proteomes" id="UP000700334">
    <property type="component" value="Unassembled WGS sequence"/>
</dbReference>
<evidence type="ECO:0000313" key="2">
    <source>
        <dbReference type="EMBL" id="KAG8516880.1"/>
    </source>
</evidence>
<name>A0A8J6AGN5_GALPY</name>
<proteinExistence type="predicted"/>
<accession>A0A8J6AGN5</accession>
<dbReference type="GO" id="GO:0001223">
    <property type="term" value="F:transcription coactivator binding"/>
    <property type="evidence" value="ECO:0007669"/>
    <property type="project" value="TreeGrafter"/>
</dbReference>
<organism evidence="2 3">
    <name type="scientific">Galemys pyrenaicus</name>
    <name type="common">Iberian desman</name>
    <name type="synonym">Pyrenean desman</name>
    <dbReference type="NCBI Taxonomy" id="202257"/>
    <lineage>
        <taxon>Eukaryota</taxon>
        <taxon>Metazoa</taxon>
        <taxon>Chordata</taxon>
        <taxon>Craniata</taxon>
        <taxon>Vertebrata</taxon>
        <taxon>Euteleostomi</taxon>
        <taxon>Mammalia</taxon>
        <taxon>Eutheria</taxon>
        <taxon>Laurasiatheria</taxon>
        <taxon>Eulipotyphla</taxon>
        <taxon>Talpidae</taxon>
        <taxon>Galemys</taxon>
    </lineage>
</organism>
<dbReference type="OrthoDB" id="10040691at2759"/>
<evidence type="ECO:0000256" key="1">
    <source>
        <dbReference type="SAM" id="MobiDB-lite"/>
    </source>
</evidence>
<reference evidence="2" key="1">
    <citation type="journal article" date="2021" name="Evol. Appl.">
        <title>The genome of the Pyrenean desman and the effects of bottlenecks and inbreeding on the genomic landscape of an endangered species.</title>
        <authorList>
            <person name="Escoda L."/>
            <person name="Castresana J."/>
        </authorList>
    </citation>
    <scope>NUCLEOTIDE SEQUENCE</scope>
    <source>
        <strain evidence="2">IBE-C5619</strain>
    </source>
</reference>
<feature type="region of interest" description="Disordered" evidence="1">
    <location>
        <begin position="141"/>
        <end position="160"/>
    </location>
</feature>
<dbReference type="PANTHER" id="PTHR17604:SF1">
    <property type="entry name" value="TRANSCRIPTION COFACTOR VESTIGIAL-LIKE PROTEIN 4"/>
    <property type="match status" value="1"/>
</dbReference>
<dbReference type="Pfam" id="PF15245">
    <property type="entry name" value="VGLL4"/>
    <property type="match status" value="1"/>
</dbReference>
<dbReference type="AlphaFoldDB" id="A0A8J6AGN5"/>
<dbReference type="GO" id="GO:0045892">
    <property type="term" value="P:negative regulation of DNA-templated transcription"/>
    <property type="evidence" value="ECO:0007669"/>
    <property type="project" value="TreeGrafter"/>
</dbReference>
<dbReference type="InterPro" id="IPR028184">
    <property type="entry name" value="VGLL4"/>
</dbReference>
<sequence length="185" mass="19455">MSAADVAGGDAVLHVTSVCACAGGFPWQLLLLHHLLSDEMAPRGPYDAAEYSAPLLSCQGRGETRVQGVTLRAVSVRLDLQLSSWVIIRAPPAKSVRLLVRGPAPRGEGQKGHSATALVGQGEAALRGEPRMQALPVASALTSHRTGPPPISPSKRKFSVEPGADELDCDGDHASKMSRIFSPHL</sequence>
<gene>
    <name evidence="2" type="ORF">J0S82_013435</name>
</gene>
<evidence type="ECO:0000313" key="3">
    <source>
        <dbReference type="Proteomes" id="UP000700334"/>
    </source>
</evidence>
<comment type="caution">
    <text evidence="2">The sequence shown here is derived from an EMBL/GenBank/DDBJ whole genome shotgun (WGS) entry which is preliminary data.</text>
</comment>
<dbReference type="PANTHER" id="PTHR17604">
    <property type="entry name" value="TRANSCRIPTION COFACTOR VESTIGIAL-LIKE PROTEIN 4"/>
    <property type="match status" value="1"/>
</dbReference>
<protein>
    <submittedName>
        <fullName evidence="2">Transcription cofactor vestigial-like protein 4</fullName>
    </submittedName>
</protein>